<dbReference type="PANTHER" id="PTHR40388">
    <property type="entry name" value="BRYOPORIN"/>
    <property type="match status" value="1"/>
</dbReference>
<reference evidence="10" key="1">
    <citation type="journal article" date="2023" name="G3 (Bethesda)">
        <title>Whole genome assembly and annotation of the endangered Caribbean coral Acropora cervicornis.</title>
        <authorList>
            <person name="Selwyn J.D."/>
            <person name="Vollmer S.V."/>
        </authorList>
    </citation>
    <scope>NUCLEOTIDE SEQUENCE</scope>
    <source>
        <strain evidence="10">K2</strain>
    </source>
</reference>
<evidence type="ECO:0000313" key="11">
    <source>
        <dbReference type="Proteomes" id="UP001249851"/>
    </source>
</evidence>
<protein>
    <submittedName>
        <fullName evidence="10">Cytolysin tenebrosin-B</fullName>
    </submittedName>
</protein>
<dbReference type="InterPro" id="IPR015926">
    <property type="entry name" value="Cytolysin/lectin"/>
</dbReference>
<dbReference type="GO" id="GO:0046930">
    <property type="term" value="C:pore complex"/>
    <property type="evidence" value="ECO:0007669"/>
    <property type="project" value="InterPro"/>
</dbReference>
<evidence type="ECO:0000256" key="5">
    <source>
        <dbReference type="ARBA" id="ARBA00022656"/>
    </source>
</evidence>
<keyword evidence="4" id="KW-1052">Target cell membrane</keyword>
<dbReference type="GO" id="GO:0015267">
    <property type="term" value="F:channel activity"/>
    <property type="evidence" value="ECO:0007669"/>
    <property type="project" value="InterPro"/>
</dbReference>
<evidence type="ECO:0000256" key="8">
    <source>
        <dbReference type="ARBA" id="ARBA00023298"/>
    </source>
</evidence>
<dbReference type="GO" id="GO:0046931">
    <property type="term" value="P:pore complex assembly"/>
    <property type="evidence" value="ECO:0007669"/>
    <property type="project" value="InterPro"/>
</dbReference>
<dbReference type="GO" id="GO:0044218">
    <property type="term" value="C:other organism cell membrane"/>
    <property type="evidence" value="ECO:0007669"/>
    <property type="project" value="UniProtKB-KW"/>
</dbReference>
<comment type="subcellular location">
    <subcellularLocation>
        <location evidence="2">Nematocyst</location>
    </subcellularLocation>
    <subcellularLocation>
        <location evidence="1">Target cell membrane</location>
    </subcellularLocation>
</comment>
<keyword evidence="11" id="KW-1185">Reference proteome</keyword>
<dbReference type="GO" id="GO:0051715">
    <property type="term" value="P:cytolysis in another organism"/>
    <property type="evidence" value="ECO:0007669"/>
    <property type="project" value="InterPro"/>
</dbReference>
<evidence type="ECO:0000256" key="3">
    <source>
        <dbReference type="ARBA" id="ARBA00008399"/>
    </source>
</evidence>
<reference evidence="10" key="2">
    <citation type="journal article" date="2023" name="Science">
        <title>Genomic signatures of disease resistance in endangered staghorn corals.</title>
        <authorList>
            <person name="Vollmer S.V."/>
            <person name="Selwyn J.D."/>
            <person name="Despard B.A."/>
            <person name="Roesel C.L."/>
        </authorList>
    </citation>
    <scope>NUCLEOTIDE SEQUENCE</scope>
    <source>
        <strain evidence="10">K2</strain>
    </source>
</reference>
<dbReference type="Gene3D" id="2.60.270.20">
    <property type="entry name" value="Cytolysin/lectin"/>
    <property type="match status" value="1"/>
</dbReference>
<evidence type="ECO:0000256" key="7">
    <source>
        <dbReference type="ARBA" id="ARBA00023136"/>
    </source>
</evidence>
<evidence type="ECO:0000256" key="9">
    <source>
        <dbReference type="ARBA" id="ARBA00023331"/>
    </source>
</evidence>
<keyword evidence="5" id="KW-0800">Toxin</keyword>
<dbReference type="AlphaFoldDB" id="A0AAD9VD71"/>
<dbReference type="GO" id="GO:0090729">
    <property type="term" value="F:toxin activity"/>
    <property type="evidence" value="ECO:0007669"/>
    <property type="project" value="UniProtKB-KW"/>
</dbReference>
<comment type="caution">
    <text evidence="10">The sequence shown here is derived from an EMBL/GenBank/DDBJ whole genome shotgun (WGS) entry which is preliminary data.</text>
</comment>
<dbReference type="Pfam" id="PF06369">
    <property type="entry name" value="Anemone_cytotox"/>
    <property type="match status" value="1"/>
</dbReference>
<dbReference type="GO" id="GO:0042151">
    <property type="term" value="C:nematocyst"/>
    <property type="evidence" value="ECO:0007669"/>
    <property type="project" value="UniProtKB-SubCell"/>
</dbReference>
<dbReference type="InterPro" id="IPR050677">
    <property type="entry name" value="Actinoporin_PFT"/>
</dbReference>
<evidence type="ECO:0000256" key="6">
    <source>
        <dbReference type="ARBA" id="ARBA00022852"/>
    </source>
</evidence>
<evidence type="ECO:0000256" key="1">
    <source>
        <dbReference type="ARBA" id="ARBA00004175"/>
    </source>
</evidence>
<dbReference type="GO" id="GO:0006812">
    <property type="term" value="P:monoatomic cation transport"/>
    <property type="evidence" value="ECO:0007669"/>
    <property type="project" value="InterPro"/>
</dbReference>
<keyword evidence="8" id="KW-1053">Target membrane</keyword>
<comment type="similarity">
    <text evidence="3">Belongs to the actinoporin family. Sea anemone subfamily.</text>
</comment>
<keyword evidence="9" id="KW-0166">Nematocyst</keyword>
<dbReference type="PANTHER" id="PTHR40388:SF1">
    <property type="entry name" value="BRYOPORIN"/>
    <property type="match status" value="1"/>
</dbReference>
<keyword evidence="7" id="KW-0472">Membrane</keyword>
<organism evidence="10 11">
    <name type="scientific">Acropora cervicornis</name>
    <name type="common">Staghorn coral</name>
    <dbReference type="NCBI Taxonomy" id="6130"/>
    <lineage>
        <taxon>Eukaryota</taxon>
        <taxon>Metazoa</taxon>
        <taxon>Cnidaria</taxon>
        <taxon>Anthozoa</taxon>
        <taxon>Hexacorallia</taxon>
        <taxon>Scleractinia</taxon>
        <taxon>Astrocoeniina</taxon>
        <taxon>Acroporidae</taxon>
        <taxon>Acropora</taxon>
    </lineage>
</organism>
<evidence type="ECO:0000256" key="4">
    <source>
        <dbReference type="ARBA" id="ARBA00022537"/>
    </source>
</evidence>
<name>A0AAD9VD71_ACRCE</name>
<dbReference type="SUPFAM" id="SSF63724">
    <property type="entry name" value="Cytolysin/lectin"/>
    <property type="match status" value="1"/>
</dbReference>
<evidence type="ECO:0000313" key="10">
    <source>
        <dbReference type="EMBL" id="KAK2570228.1"/>
    </source>
</evidence>
<proteinExistence type="inferred from homology"/>
<keyword evidence="6" id="KW-0204">Cytolysis</keyword>
<sequence>MPQTWCGGVITPICYKSAGRSDPVNYRGICLSSQSSCLGKLFSSIFLNILHKSQIGFLPNNRTADHIQGRQDPSSTFEDGEKNNKRAVAAAGSLFGILKGVLDGLGSVNRKVAIGVNNYSGITWYFIKAYLKHGTAGDDVPPKEVKPDEYFAYGARKTAGPFPRGVEGVLAFYLPLRRPRTLVIMFSVPFLNTRPFYNNQFYLKLFNGKLDGEDVNKNLFNKMYRDTKNRFKGDNTWHRNFELDEYFEADCLMSSAGTAVIQIDVKRKRRNVIPRRW</sequence>
<accession>A0AAD9VD71</accession>
<dbReference type="InterPro" id="IPR009104">
    <property type="entry name" value="Anemon_actinoporin-like"/>
</dbReference>
<gene>
    <name evidence="10" type="ORF">P5673_005008</name>
</gene>
<dbReference type="EMBL" id="JARQWQ010000008">
    <property type="protein sequence ID" value="KAK2570228.1"/>
    <property type="molecule type" value="Genomic_DNA"/>
</dbReference>
<evidence type="ECO:0000256" key="2">
    <source>
        <dbReference type="ARBA" id="ARBA00004532"/>
    </source>
</evidence>
<dbReference type="Proteomes" id="UP001249851">
    <property type="component" value="Unassembled WGS sequence"/>
</dbReference>